<dbReference type="Proteomes" id="UP000325313">
    <property type="component" value="Unassembled WGS sequence"/>
</dbReference>
<organism evidence="2 3">
    <name type="scientific">Puccinia graminis f. sp. tritici</name>
    <dbReference type="NCBI Taxonomy" id="56615"/>
    <lineage>
        <taxon>Eukaryota</taxon>
        <taxon>Fungi</taxon>
        <taxon>Dikarya</taxon>
        <taxon>Basidiomycota</taxon>
        <taxon>Pucciniomycotina</taxon>
        <taxon>Pucciniomycetes</taxon>
        <taxon>Pucciniales</taxon>
        <taxon>Pucciniaceae</taxon>
        <taxon>Puccinia</taxon>
    </lineage>
</organism>
<feature type="region of interest" description="Disordered" evidence="1">
    <location>
        <begin position="1"/>
        <end position="27"/>
    </location>
</feature>
<gene>
    <name evidence="2" type="ORF">PGTUg99_002771</name>
</gene>
<dbReference type="AlphaFoldDB" id="A0A5B0RBJ8"/>
<comment type="caution">
    <text evidence="2">The sequence shown here is derived from an EMBL/GenBank/DDBJ whole genome shotgun (WGS) entry which is preliminary data.</text>
</comment>
<evidence type="ECO:0000313" key="3">
    <source>
        <dbReference type="Proteomes" id="UP000325313"/>
    </source>
</evidence>
<reference evidence="2 3" key="1">
    <citation type="submission" date="2019-05" db="EMBL/GenBank/DDBJ databases">
        <title>Emergence of the Ug99 lineage of the wheat stem rust pathogen through somatic hybridization.</title>
        <authorList>
            <person name="Li F."/>
            <person name="Upadhyaya N.M."/>
            <person name="Sperschneider J."/>
            <person name="Matny O."/>
            <person name="Nguyen-Phuc H."/>
            <person name="Mago R."/>
            <person name="Raley C."/>
            <person name="Miller M.E."/>
            <person name="Silverstein K.A.T."/>
            <person name="Henningsen E."/>
            <person name="Hirsch C.D."/>
            <person name="Visser B."/>
            <person name="Pretorius Z.A."/>
            <person name="Steffenson B.J."/>
            <person name="Schwessinger B."/>
            <person name="Dodds P.N."/>
            <person name="Figueroa M."/>
        </authorList>
    </citation>
    <scope>NUCLEOTIDE SEQUENCE [LARGE SCALE GENOMIC DNA]</scope>
    <source>
        <strain evidence="2 3">Ug99</strain>
    </source>
</reference>
<dbReference type="EMBL" id="VDEP01000218">
    <property type="protein sequence ID" value="KAA1122729.1"/>
    <property type="molecule type" value="Genomic_DNA"/>
</dbReference>
<evidence type="ECO:0000256" key="1">
    <source>
        <dbReference type="SAM" id="MobiDB-lite"/>
    </source>
</evidence>
<sequence length="59" mass="6611">MSLDARHVATAKDNGTRACEHSNSDQSHPTIRTLIFTALHSTLMGSHCEQLRRRSNPRP</sequence>
<accession>A0A5B0RBJ8</accession>
<evidence type="ECO:0000313" key="2">
    <source>
        <dbReference type="EMBL" id="KAA1122729.1"/>
    </source>
</evidence>
<feature type="compositionally biased region" description="Basic and acidic residues" evidence="1">
    <location>
        <begin position="14"/>
        <end position="23"/>
    </location>
</feature>
<protein>
    <submittedName>
        <fullName evidence="2">Uncharacterized protein</fullName>
    </submittedName>
</protein>
<name>A0A5B0RBJ8_PUCGR</name>
<proteinExistence type="predicted"/>